<dbReference type="PANTHER" id="PTHR24324:SF5">
    <property type="entry name" value="HEMATOPOIETICALLY-EXPRESSED HOMEOBOX PROTEIN HHEX"/>
    <property type="match status" value="1"/>
</dbReference>
<evidence type="ECO:0000256" key="6">
    <source>
        <dbReference type="RuleBase" id="RU000682"/>
    </source>
</evidence>
<dbReference type="InterPro" id="IPR009057">
    <property type="entry name" value="Homeodomain-like_sf"/>
</dbReference>
<feature type="DNA-binding region" description="Homeobox" evidence="5">
    <location>
        <begin position="64"/>
        <end position="123"/>
    </location>
</feature>
<keyword evidence="4 5" id="KW-0539">Nucleus</keyword>
<evidence type="ECO:0000256" key="4">
    <source>
        <dbReference type="ARBA" id="ARBA00023242"/>
    </source>
</evidence>
<dbReference type="Gene3D" id="1.10.10.60">
    <property type="entry name" value="Homeodomain-like"/>
    <property type="match status" value="1"/>
</dbReference>
<reference evidence="9 10" key="1">
    <citation type="submission" date="2016-10" db="EMBL/GenBank/DDBJ databases">
        <title>The genome of Paramicrosporidium saccamoebae is the missing link in understanding Cryptomycota and Microsporidia evolution.</title>
        <authorList>
            <person name="Quandt C.A."/>
            <person name="Beaudet D."/>
            <person name="Corsaro D."/>
            <person name="Michel R."/>
            <person name="Corradi N."/>
            <person name="James T."/>
        </authorList>
    </citation>
    <scope>NUCLEOTIDE SEQUENCE [LARGE SCALE GENOMIC DNA]</scope>
    <source>
        <strain evidence="9 10">KSL3</strain>
    </source>
</reference>
<evidence type="ECO:0000313" key="9">
    <source>
        <dbReference type="EMBL" id="PJF18513.1"/>
    </source>
</evidence>
<comment type="caution">
    <text evidence="9">The sequence shown here is derived from an EMBL/GenBank/DDBJ whole genome shotgun (WGS) entry which is preliminary data.</text>
</comment>
<dbReference type="Pfam" id="PF00046">
    <property type="entry name" value="Homeodomain"/>
    <property type="match status" value="1"/>
</dbReference>
<evidence type="ECO:0000313" key="10">
    <source>
        <dbReference type="Proteomes" id="UP000240830"/>
    </source>
</evidence>
<dbReference type="STRING" id="1246581.A0A2H9TL77"/>
<dbReference type="OrthoDB" id="6159439at2759"/>
<dbReference type="PROSITE" id="PS00027">
    <property type="entry name" value="HOMEOBOX_1"/>
    <property type="match status" value="1"/>
</dbReference>
<dbReference type="GO" id="GO:0030154">
    <property type="term" value="P:cell differentiation"/>
    <property type="evidence" value="ECO:0007669"/>
    <property type="project" value="TreeGrafter"/>
</dbReference>
<dbReference type="InterPro" id="IPR051000">
    <property type="entry name" value="Homeobox_DNA-bind_prot"/>
</dbReference>
<dbReference type="InterPro" id="IPR001356">
    <property type="entry name" value="HD"/>
</dbReference>
<dbReference type="PROSITE" id="PS50071">
    <property type="entry name" value="HOMEOBOX_2"/>
    <property type="match status" value="1"/>
</dbReference>
<dbReference type="SUPFAM" id="SSF46689">
    <property type="entry name" value="Homeodomain-like"/>
    <property type="match status" value="1"/>
</dbReference>
<evidence type="ECO:0000256" key="1">
    <source>
        <dbReference type="ARBA" id="ARBA00004123"/>
    </source>
</evidence>
<dbReference type="SMART" id="SM00389">
    <property type="entry name" value="HOX"/>
    <property type="match status" value="1"/>
</dbReference>
<keyword evidence="3 5" id="KW-0371">Homeobox</keyword>
<dbReference type="AlphaFoldDB" id="A0A2H9TL77"/>
<evidence type="ECO:0000256" key="7">
    <source>
        <dbReference type="SAM" id="MobiDB-lite"/>
    </source>
</evidence>
<gene>
    <name evidence="9" type="ORF">PSACC_01649</name>
</gene>
<feature type="compositionally biased region" description="Basic and acidic residues" evidence="7">
    <location>
        <begin position="53"/>
        <end position="64"/>
    </location>
</feature>
<comment type="subcellular location">
    <subcellularLocation>
        <location evidence="1 5 6">Nucleus</location>
    </subcellularLocation>
</comment>
<dbReference type="GO" id="GO:0000981">
    <property type="term" value="F:DNA-binding transcription factor activity, RNA polymerase II-specific"/>
    <property type="evidence" value="ECO:0007669"/>
    <property type="project" value="InterPro"/>
</dbReference>
<dbReference type="InterPro" id="IPR017970">
    <property type="entry name" value="Homeobox_CS"/>
</dbReference>
<dbReference type="PANTHER" id="PTHR24324">
    <property type="entry name" value="HOMEOBOX PROTEIN HHEX"/>
    <property type="match status" value="1"/>
</dbReference>
<feature type="region of interest" description="Disordered" evidence="7">
    <location>
        <begin position="31"/>
        <end position="75"/>
    </location>
</feature>
<keyword evidence="10" id="KW-1185">Reference proteome</keyword>
<protein>
    <recommendedName>
        <fullName evidence="8">Homeobox domain-containing protein</fullName>
    </recommendedName>
</protein>
<name>A0A2H9TL77_9FUNG</name>
<dbReference type="CDD" id="cd00086">
    <property type="entry name" value="homeodomain"/>
    <property type="match status" value="1"/>
</dbReference>
<keyword evidence="2 5" id="KW-0238">DNA-binding</keyword>
<dbReference type="GO" id="GO:0005634">
    <property type="term" value="C:nucleus"/>
    <property type="evidence" value="ECO:0007669"/>
    <property type="project" value="UniProtKB-SubCell"/>
</dbReference>
<evidence type="ECO:0000256" key="3">
    <source>
        <dbReference type="ARBA" id="ARBA00023155"/>
    </source>
</evidence>
<dbReference type="EMBL" id="MTSL01000117">
    <property type="protein sequence ID" value="PJF18513.1"/>
    <property type="molecule type" value="Genomic_DNA"/>
</dbReference>
<evidence type="ECO:0000256" key="5">
    <source>
        <dbReference type="PROSITE-ProRule" id="PRU00108"/>
    </source>
</evidence>
<evidence type="ECO:0000256" key="2">
    <source>
        <dbReference type="ARBA" id="ARBA00023125"/>
    </source>
</evidence>
<dbReference type="GO" id="GO:0000978">
    <property type="term" value="F:RNA polymerase II cis-regulatory region sequence-specific DNA binding"/>
    <property type="evidence" value="ECO:0007669"/>
    <property type="project" value="TreeGrafter"/>
</dbReference>
<accession>A0A2H9TL77</accession>
<sequence length="129" mass="14522">MVIHHFQVLKTVGRYGSGAHPKLDLLADLVSKKPPSESSDDSAETISIASCQTHDESDNEDGKVKPKRKRANARQLSILKQTFQQTPFPTSEIRKKLAKELGMTARSVQIWFQNQRQMARNLLPHAEDS</sequence>
<dbReference type="Proteomes" id="UP000240830">
    <property type="component" value="Unassembled WGS sequence"/>
</dbReference>
<proteinExistence type="predicted"/>
<organism evidence="9 10">
    <name type="scientific">Paramicrosporidium saccamoebae</name>
    <dbReference type="NCBI Taxonomy" id="1246581"/>
    <lineage>
        <taxon>Eukaryota</taxon>
        <taxon>Fungi</taxon>
        <taxon>Fungi incertae sedis</taxon>
        <taxon>Cryptomycota</taxon>
        <taxon>Cryptomycota incertae sedis</taxon>
        <taxon>Paramicrosporidium</taxon>
    </lineage>
</organism>
<evidence type="ECO:0000259" key="8">
    <source>
        <dbReference type="PROSITE" id="PS50071"/>
    </source>
</evidence>
<feature type="domain" description="Homeobox" evidence="8">
    <location>
        <begin position="62"/>
        <end position="122"/>
    </location>
</feature>